<name>A0A9P8T5V2_9ASCO</name>
<organism evidence="1 2">
    <name type="scientific">Ogataea philodendri</name>
    <dbReference type="NCBI Taxonomy" id="1378263"/>
    <lineage>
        <taxon>Eukaryota</taxon>
        <taxon>Fungi</taxon>
        <taxon>Dikarya</taxon>
        <taxon>Ascomycota</taxon>
        <taxon>Saccharomycotina</taxon>
        <taxon>Pichiomycetes</taxon>
        <taxon>Pichiales</taxon>
        <taxon>Pichiaceae</taxon>
        <taxon>Ogataea</taxon>
    </lineage>
</organism>
<evidence type="ECO:0000313" key="1">
    <source>
        <dbReference type="EMBL" id="KAH3667398.1"/>
    </source>
</evidence>
<dbReference type="OrthoDB" id="10622980at2759"/>
<gene>
    <name evidence="1" type="ORF">OGAPHI_003047</name>
</gene>
<reference evidence="1" key="2">
    <citation type="submission" date="2021-01" db="EMBL/GenBank/DDBJ databases">
        <authorList>
            <person name="Schikora-Tamarit M.A."/>
        </authorList>
    </citation>
    <scope>NUCLEOTIDE SEQUENCE</scope>
    <source>
        <strain evidence="1">CBS6075</strain>
    </source>
</reference>
<reference evidence="1" key="1">
    <citation type="journal article" date="2021" name="Open Biol.">
        <title>Shared evolutionary footprints suggest mitochondrial oxidative damage underlies multiple complex I losses in fungi.</title>
        <authorList>
            <person name="Schikora-Tamarit M.A."/>
            <person name="Marcet-Houben M."/>
            <person name="Nosek J."/>
            <person name="Gabaldon T."/>
        </authorList>
    </citation>
    <scope>NUCLEOTIDE SEQUENCE</scope>
    <source>
        <strain evidence="1">CBS6075</strain>
    </source>
</reference>
<dbReference type="GeneID" id="70235014"/>
<dbReference type="Proteomes" id="UP000769157">
    <property type="component" value="Unassembled WGS sequence"/>
</dbReference>
<evidence type="ECO:0000313" key="2">
    <source>
        <dbReference type="Proteomes" id="UP000769157"/>
    </source>
</evidence>
<dbReference type="RefSeq" id="XP_046062210.1">
    <property type="nucleotide sequence ID" value="XM_046203983.1"/>
</dbReference>
<proteinExistence type="predicted"/>
<dbReference type="AlphaFoldDB" id="A0A9P8T5V2"/>
<comment type="caution">
    <text evidence="1">The sequence shown here is derived from an EMBL/GenBank/DDBJ whole genome shotgun (WGS) entry which is preliminary data.</text>
</comment>
<keyword evidence="2" id="KW-1185">Reference proteome</keyword>
<dbReference type="EMBL" id="JAEUBE010000183">
    <property type="protein sequence ID" value="KAH3667398.1"/>
    <property type="molecule type" value="Genomic_DNA"/>
</dbReference>
<sequence>MVQNCSVAQLVAVLENIDQRDVDDSTVVESVHSPRPEDLHIEEMAGLSNLVKLRVLVQHVGCDVLVKNTNHQWRQNNKDHVVQGQSPRLHHRLPTEPVTEHVPELGHIESDVLVERVKNGQ</sequence>
<accession>A0A9P8T5V2</accession>
<protein>
    <submittedName>
        <fullName evidence="1">Uncharacterized protein</fullName>
    </submittedName>
</protein>